<keyword evidence="2" id="KW-1133">Transmembrane helix</keyword>
<organism evidence="4 5">
    <name type="scientific">Trujillonella endophytica</name>
    <dbReference type="NCBI Taxonomy" id="673521"/>
    <lineage>
        <taxon>Bacteria</taxon>
        <taxon>Bacillati</taxon>
        <taxon>Actinomycetota</taxon>
        <taxon>Actinomycetes</taxon>
        <taxon>Geodermatophilales</taxon>
        <taxon>Geodermatophilaceae</taxon>
        <taxon>Trujillonella</taxon>
    </lineage>
</organism>
<feature type="transmembrane region" description="Helical" evidence="2">
    <location>
        <begin position="44"/>
        <end position="69"/>
    </location>
</feature>
<evidence type="ECO:0000256" key="1">
    <source>
        <dbReference type="SAM" id="MobiDB-lite"/>
    </source>
</evidence>
<dbReference type="PROSITE" id="PS50206">
    <property type="entry name" value="RHODANESE_3"/>
    <property type="match status" value="1"/>
</dbReference>
<name>A0A1H8UND6_9ACTN</name>
<gene>
    <name evidence="4" type="ORF">SAMN05660991_02951</name>
</gene>
<dbReference type="STRING" id="673521.SAMN05660991_02951"/>
<keyword evidence="5" id="KW-1185">Reference proteome</keyword>
<evidence type="ECO:0000259" key="3">
    <source>
        <dbReference type="PROSITE" id="PS50206"/>
    </source>
</evidence>
<accession>A0A1H8UND6</accession>
<proteinExistence type="predicted"/>
<feature type="transmembrane region" description="Helical" evidence="2">
    <location>
        <begin position="81"/>
        <end position="102"/>
    </location>
</feature>
<evidence type="ECO:0000313" key="4">
    <source>
        <dbReference type="EMBL" id="SEP04414.1"/>
    </source>
</evidence>
<dbReference type="AlphaFoldDB" id="A0A1H8UND6"/>
<feature type="region of interest" description="Disordered" evidence="1">
    <location>
        <begin position="1"/>
        <end position="21"/>
    </location>
</feature>
<dbReference type="Proteomes" id="UP000198960">
    <property type="component" value="Unassembled WGS sequence"/>
</dbReference>
<protein>
    <submittedName>
        <fullName evidence="4">ABC-2 type transport system permease protein</fullName>
    </submittedName>
</protein>
<keyword evidence="2" id="KW-0812">Transmembrane</keyword>
<feature type="transmembrane region" description="Helical" evidence="2">
    <location>
        <begin position="168"/>
        <end position="193"/>
    </location>
</feature>
<reference evidence="5" key="1">
    <citation type="submission" date="2016-10" db="EMBL/GenBank/DDBJ databases">
        <authorList>
            <person name="Varghese N."/>
            <person name="Submissions S."/>
        </authorList>
    </citation>
    <scope>NUCLEOTIDE SEQUENCE [LARGE SCALE GENOMIC DNA]</scope>
    <source>
        <strain evidence="5">DSM 45413</strain>
    </source>
</reference>
<dbReference type="RefSeq" id="WP_244524697.1">
    <property type="nucleotide sequence ID" value="NZ_FOEE01000009.1"/>
</dbReference>
<feature type="transmembrane region" description="Helical" evidence="2">
    <location>
        <begin position="251"/>
        <end position="272"/>
    </location>
</feature>
<evidence type="ECO:0000256" key="2">
    <source>
        <dbReference type="SAM" id="Phobius"/>
    </source>
</evidence>
<feature type="transmembrane region" description="Helical" evidence="2">
    <location>
        <begin position="123"/>
        <end position="148"/>
    </location>
</feature>
<evidence type="ECO:0000313" key="5">
    <source>
        <dbReference type="Proteomes" id="UP000198960"/>
    </source>
</evidence>
<feature type="domain" description="Rhodanese" evidence="3">
    <location>
        <begin position="214"/>
        <end position="233"/>
    </location>
</feature>
<feature type="transmembrane region" description="Helical" evidence="2">
    <location>
        <begin position="200"/>
        <end position="221"/>
    </location>
</feature>
<keyword evidence="2" id="KW-0472">Membrane</keyword>
<sequence length="277" mass="28121">MTAAVTADRPVPTTPPAAAGASRPGFGNVLRAEWIKFWSVRSTAWSVATLFVLGAGLTVLVCATSAEWLAGDEADESPASFVTWGLMLAQVTAVVLGTLVATSEYGTGMIRATLAAVPRRGPVLAAKAAVLTSTLLVAGTVTAFAGYLGGNAFLSAEGIGLSLDDDGVLRALVGSGLYLAGLGLLSMAVGLLVRHTAAALATVLGIVFVVGNMAFLLPGGWGEWVAKVLPGNAGSAVATPVSFNPELLDPWPGFAVFAVEVAVLLAVATVAFRRRDA</sequence>
<dbReference type="EMBL" id="FOEE01000009">
    <property type="protein sequence ID" value="SEP04414.1"/>
    <property type="molecule type" value="Genomic_DNA"/>
</dbReference>
<dbReference type="InterPro" id="IPR001763">
    <property type="entry name" value="Rhodanese-like_dom"/>
</dbReference>